<name>A0A8X6SW21_TRICX</name>
<comment type="caution">
    <text evidence="1">The sequence shown here is derived from an EMBL/GenBank/DDBJ whole genome shotgun (WGS) entry which is preliminary data.</text>
</comment>
<accession>A0A8X6SW21</accession>
<protein>
    <submittedName>
        <fullName evidence="1">Uncharacterized protein</fullName>
    </submittedName>
</protein>
<keyword evidence="2" id="KW-1185">Reference proteome</keyword>
<gene>
    <name evidence="1" type="primary">AVEN_198860_2</name>
    <name evidence="1" type="ORF">TNCV_2399531</name>
</gene>
<sequence length="234" mass="26459">MQLCSSLLHSPVSMISCPGKTCSSIASIEQWFSRRSMAPETHKVKRALHSEDKKTLRPGFIYKSMVSAQNWTRLLRKKEYSIRKWGSDVERVAVALYLSNNTIFTSNDTMRDEIAYELSLSLLSRLALKRVEDISSTELASYVNAFLVSCIDPRKFYVLDLVSELRKRTDAQNYTNPSVMLALCNAGEKITAQDVEKLTDVFWTAHRQFWTAKNASQVAEILNGVYGADTVTAN</sequence>
<evidence type="ECO:0000313" key="2">
    <source>
        <dbReference type="Proteomes" id="UP000887159"/>
    </source>
</evidence>
<evidence type="ECO:0000313" key="1">
    <source>
        <dbReference type="EMBL" id="GFY18733.1"/>
    </source>
</evidence>
<dbReference type="Gene3D" id="1.50.10.20">
    <property type="match status" value="1"/>
</dbReference>
<proteinExistence type="predicted"/>
<dbReference type="EMBL" id="BMAU01021349">
    <property type="protein sequence ID" value="GFY18733.1"/>
    <property type="molecule type" value="Genomic_DNA"/>
</dbReference>
<dbReference type="Proteomes" id="UP000887159">
    <property type="component" value="Unassembled WGS sequence"/>
</dbReference>
<dbReference type="AlphaFoldDB" id="A0A8X6SW21"/>
<organism evidence="1 2">
    <name type="scientific">Trichonephila clavipes</name>
    <name type="common">Golden silk orbweaver</name>
    <name type="synonym">Nephila clavipes</name>
    <dbReference type="NCBI Taxonomy" id="2585209"/>
    <lineage>
        <taxon>Eukaryota</taxon>
        <taxon>Metazoa</taxon>
        <taxon>Ecdysozoa</taxon>
        <taxon>Arthropoda</taxon>
        <taxon>Chelicerata</taxon>
        <taxon>Arachnida</taxon>
        <taxon>Araneae</taxon>
        <taxon>Araneomorphae</taxon>
        <taxon>Entelegynae</taxon>
        <taxon>Araneoidea</taxon>
        <taxon>Nephilidae</taxon>
        <taxon>Trichonephila</taxon>
    </lineage>
</organism>
<reference evidence="1" key="1">
    <citation type="submission" date="2020-08" db="EMBL/GenBank/DDBJ databases">
        <title>Multicomponent nature underlies the extraordinary mechanical properties of spider dragline silk.</title>
        <authorList>
            <person name="Kono N."/>
            <person name="Nakamura H."/>
            <person name="Mori M."/>
            <person name="Yoshida Y."/>
            <person name="Ohtoshi R."/>
            <person name="Malay A.D."/>
            <person name="Moran D.A.P."/>
            <person name="Tomita M."/>
            <person name="Numata K."/>
            <person name="Arakawa K."/>
        </authorList>
    </citation>
    <scope>NUCLEOTIDE SEQUENCE</scope>
</reference>